<proteinExistence type="predicted"/>
<feature type="non-terminal residue" evidence="1">
    <location>
        <position position="178"/>
    </location>
</feature>
<dbReference type="PANTHER" id="PTHR14614">
    <property type="entry name" value="HEPATOCELLULAR CARCINOMA-ASSOCIATED ANTIGEN"/>
    <property type="match status" value="1"/>
</dbReference>
<protein>
    <recommendedName>
        <fullName evidence="3">FAM86 N-terminal domain-containing protein</fullName>
    </recommendedName>
</protein>
<dbReference type="Pfam" id="PF10294">
    <property type="entry name" value="Methyltransf_16"/>
    <property type="match status" value="1"/>
</dbReference>
<dbReference type="InterPro" id="IPR029063">
    <property type="entry name" value="SAM-dependent_MTases_sf"/>
</dbReference>
<dbReference type="OrthoDB" id="194386at2759"/>
<dbReference type="AlphaFoldDB" id="A0A7R9KMR1"/>
<dbReference type="PANTHER" id="PTHR14614:SF130">
    <property type="entry name" value="PROTEIN-LYSINE N-METHYLTRANSFERASE EEF2KMT"/>
    <property type="match status" value="1"/>
</dbReference>
<dbReference type="InterPro" id="IPR019410">
    <property type="entry name" value="Methyltransf_16"/>
</dbReference>
<accession>A0A7R9KMR1</accession>
<dbReference type="GO" id="GO:0032991">
    <property type="term" value="C:protein-containing complex"/>
    <property type="evidence" value="ECO:0007669"/>
    <property type="project" value="TreeGrafter"/>
</dbReference>
<reference evidence="1" key="1">
    <citation type="submission" date="2020-11" db="EMBL/GenBank/DDBJ databases">
        <authorList>
            <person name="Tran Van P."/>
        </authorList>
    </citation>
    <scope>NUCLEOTIDE SEQUENCE</scope>
</reference>
<dbReference type="SUPFAM" id="SSF53335">
    <property type="entry name" value="S-adenosyl-L-methionine-dependent methyltransferases"/>
    <property type="match status" value="1"/>
</dbReference>
<dbReference type="EMBL" id="OC857079">
    <property type="protein sequence ID" value="CAD7624707.1"/>
    <property type="molecule type" value="Genomic_DNA"/>
</dbReference>
<evidence type="ECO:0008006" key="3">
    <source>
        <dbReference type="Google" id="ProtNLM"/>
    </source>
</evidence>
<gene>
    <name evidence="1" type="ORF">OSB1V03_LOCUS5148</name>
</gene>
<dbReference type="Proteomes" id="UP000759131">
    <property type="component" value="Unassembled WGS sequence"/>
</dbReference>
<evidence type="ECO:0000313" key="2">
    <source>
        <dbReference type="Proteomes" id="UP000759131"/>
    </source>
</evidence>
<keyword evidence="2" id="KW-1185">Reference proteome</keyword>
<organism evidence="1">
    <name type="scientific">Medioppia subpectinata</name>
    <dbReference type="NCBI Taxonomy" id="1979941"/>
    <lineage>
        <taxon>Eukaryota</taxon>
        <taxon>Metazoa</taxon>
        <taxon>Ecdysozoa</taxon>
        <taxon>Arthropoda</taxon>
        <taxon>Chelicerata</taxon>
        <taxon>Arachnida</taxon>
        <taxon>Acari</taxon>
        <taxon>Acariformes</taxon>
        <taxon>Sarcoptiformes</taxon>
        <taxon>Oribatida</taxon>
        <taxon>Brachypylina</taxon>
        <taxon>Oppioidea</taxon>
        <taxon>Oppiidae</taxon>
        <taxon>Medioppia</taxon>
    </lineage>
</organism>
<dbReference type="EMBL" id="CAJPIZ010002504">
    <property type="protein sequence ID" value="CAG2105137.1"/>
    <property type="molecule type" value="Genomic_DNA"/>
</dbReference>
<evidence type="ECO:0000313" key="1">
    <source>
        <dbReference type="EMBL" id="CAD7624707.1"/>
    </source>
</evidence>
<name>A0A7R9KMR1_9ACAR</name>
<dbReference type="Gene3D" id="3.40.50.150">
    <property type="entry name" value="Vaccinia Virus protein VP39"/>
    <property type="match status" value="1"/>
</dbReference>
<sequence length="178" mass="19762">MSKLSQLLPSFHLVLILSKSSHIQELSLDDCQQRLLDATIDHKLMDKYPIVSLQESDNLVIDGTTGLRSWSAARHLAAFIECNKHYVHNKYVLELGSGIGLTGVCILKTCSPDVLAFSDHHSVVLRVLRNNIDTNNVGLNSVVHNIDWNDMKSVDNYLGDNDPDVIIAADVVFDPKVT</sequence>